<name>A0A139JQS0_9MOLU</name>
<organism evidence="3 4">
    <name type="scientific">Candidatus Phytoplasma oryzae</name>
    <dbReference type="NCBI Taxonomy" id="203274"/>
    <lineage>
        <taxon>Bacteria</taxon>
        <taxon>Bacillati</taxon>
        <taxon>Mycoplasmatota</taxon>
        <taxon>Mollicutes</taxon>
        <taxon>Acholeplasmatales</taxon>
        <taxon>Acholeplasmataceae</taxon>
        <taxon>Candidatus Phytoplasma</taxon>
        <taxon>16SrXI (Rice yellow dwarf group)</taxon>
    </lineage>
</organism>
<dbReference type="PATRIC" id="fig|203274.3.peg.200"/>
<sequence length="54" mass="6511">MFNCFFQAQDLILNNNPFSLKKIRLKTLFELLEKICQYSEKYSWLQIGKTKTFS</sequence>
<gene>
    <name evidence="3" type="ORF">AXA84_0245</name>
    <name evidence="2" type="ORF">AXA84_0404</name>
    <name evidence="1" type="ORF">AXA84_0426</name>
</gene>
<protein>
    <submittedName>
        <fullName evidence="3">Uncharacterized protein</fullName>
    </submittedName>
</protein>
<dbReference type="EMBL" id="LTBM01000006">
    <property type="protein sequence ID" value="KXT29216.1"/>
    <property type="molecule type" value="Genomic_DNA"/>
</dbReference>
<dbReference type="RefSeq" id="WP_160330314.1">
    <property type="nucleotide sequence ID" value="NZ_JHUK01000004.1"/>
</dbReference>
<evidence type="ECO:0000313" key="1">
    <source>
        <dbReference type="EMBL" id="KXT29063.1"/>
    </source>
</evidence>
<dbReference type="EMBL" id="LTBM01000020">
    <property type="protein sequence ID" value="KXT29063.1"/>
    <property type="molecule type" value="Genomic_DNA"/>
</dbReference>
<evidence type="ECO:0000313" key="3">
    <source>
        <dbReference type="EMBL" id="KXT29216.1"/>
    </source>
</evidence>
<dbReference type="AlphaFoldDB" id="A0A139JQS0"/>
<dbReference type="Proteomes" id="UP000070069">
    <property type="component" value="Unassembled WGS sequence"/>
</dbReference>
<evidence type="ECO:0000313" key="4">
    <source>
        <dbReference type="Proteomes" id="UP000070069"/>
    </source>
</evidence>
<comment type="caution">
    <text evidence="3">The sequence shown here is derived from an EMBL/GenBank/DDBJ whole genome shotgun (WGS) entry which is preliminary data.</text>
</comment>
<evidence type="ECO:0000313" key="2">
    <source>
        <dbReference type="EMBL" id="KXT29086.1"/>
    </source>
</evidence>
<dbReference type="EMBL" id="LTBM01000017">
    <property type="protein sequence ID" value="KXT29086.1"/>
    <property type="molecule type" value="Genomic_DNA"/>
</dbReference>
<proteinExistence type="predicted"/>
<reference evidence="3 4" key="1">
    <citation type="submission" date="2016-02" db="EMBL/GenBank/DDBJ databases">
        <title>A draft genome sequence of Candidatus Phytoplasma oryzae strain Mbita1, the causative agent of Napier Grass stunt disease in Kenya.</title>
        <authorList>
            <person name="Fischer A."/>
            <person name="Santa-Cruz I."/>
            <person name="Wambua L."/>
            <person name="Olds C."/>
            <person name="Midega C."/>
            <person name="Dickinson M."/>
            <person name="Kawicha P."/>
            <person name="Khan Z."/>
            <person name="Masiga D."/>
            <person name="Jores J."/>
            <person name="Bernd S."/>
        </authorList>
    </citation>
    <scope>NUCLEOTIDE SEQUENCE [LARGE SCALE GENOMIC DNA]</scope>
    <source>
        <strain evidence="3">Mbita1</strain>
    </source>
</reference>
<accession>A0A139JQS0</accession>